<dbReference type="AlphaFoldDB" id="H1VU56"/>
<name>H1VU56_COLHI</name>
<reference evidence="2" key="1">
    <citation type="journal article" date="2012" name="Nat. Genet.">
        <title>Lifestyle transitions in plant pathogenic Colletotrichum fungi deciphered by genome and transcriptome analyses.</title>
        <authorList>
            <person name="O'Connell R.J."/>
            <person name="Thon M.R."/>
            <person name="Hacquard S."/>
            <person name="Amyotte S.G."/>
            <person name="Kleemann J."/>
            <person name="Torres M.F."/>
            <person name="Damm U."/>
            <person name="Buiate E.A."/>
            <person name="Epstein L."/>
            <person name="Alkan N."/>
            <person name="Altmueller J."/>
            <person name="Alvarado-Balderrama L."/>
            <person name="Bauser C.A."/>
            <person name="Becker C."/>
            <person name="Birren B.W."/>
            <person name="Chen Z."/>
            <person name="Choi J."/>
            <person name="Crouch J.A."/>
            <person name="Duvick J.P."/>
            <person name="Farman M.A."/>
            <person name="Gan P."/>
            <person name="Heiman D."/>
            <person name="Henrissat B."/>
            <person name="Howard R.J."/>
            <person name="Kabbage M."/>
            <person name="Koch C."/>
            <person name="Kracher B."/>
            <person name="Kubo Y."/>
            <person name="Law A.D."/>
            <person name="Lebrun M.-H."/>
            <person name="Lee Y.-H."/>
            <person name="Miyara I."/>
            <person name="Moore N."/>
            <person name="Neumann U."/>
            <person name="Nordstroem K."/>
            <person name="Panaccione D.G."/>
            <person name="Panstruga R."/>
            <person name="Place M."/>
            <person name="Proctor R.H."/>
            <person name="Prusky D."/>
            <person name="Rech G."/>
            <person name="Reinhardt R."/>
            <person name="Rollins J.A."/>
            <person name="Rounsley S."/>
            <person name="Schardl C.L."/>
            <person name="Schwartz D.C."/>
            <person name="Shenoy N."/>
            <person name="Shirasu K."/>
            <person name="Sikhakolli U.R."/>
            <person name="Stueber K."/>
            <person name="Sukno S.A."/>
            <person name="Sweigard J.A."/>
            <person name="Takano Y."/>
            <person name="Takahara H."/>
            <person name="Trail F."/>
            <person name="van der Does H.C."/>
            <person name="Voll L.M."/>
            <person name="Will I."/>
            <person name="Young S."/>
            <person name="Zeng Q."/>
            <person name="Zhang J."/>
            <person name="Zhou S."/>
            <person name="Dickman M.B."/>
            <person name="Schulze-Lefert P."/>
            <person name="Ver Loren van Themaat E."/>
            <person name="Ma L.-J."/>
            <person name="Vaillancourt L.J."/>
        </authorList>
    </citation>
    <scope>NUCLEOTIDE SEQUENCE [LARGE SCALE GENOMIC DNA]</scope>
    <source>
        <strain evidence="2">IMI 349063</strain>
    </source>
</reference>
<sequence length="94" mass="10018">MDGVIRKSGCGNGDAPTENVHHIPFLVALKMRGFSLLITFDDGNNNINATLGPSVSDDDSTKSRVKVDADVPFTRVAKIAAALTRSERSVFDVG</sequence>
<accession>H1VU56</accession>
<proteinExistence type="predicted"/>
<evidence type="ECO:0000313" key="1">
    <source>
        <dbReference type="EMBL" id="CCF43764.1"/>
    </source>
</evidence>
<dbReference type="Proteomes" id="UP000007174">
    <property type="component" value="Unassembled WGS sequence"/>
</dbReference>
<dbReference type="HOGENOM" id="CLU_2386031_0_0_1"/>
<protein>
    <submittedName>
        <fullName evidence="1">Uncharacterized protein</fullName>
    </submittedName>
</protein>
<organism evidence="1 2">
    <name type="scientific">Colletotrichum higginsianum (strain IMI 349063)</name>
    <name type="common">Crucifer anthracnose fungus</name>
    <dbReference type="NCBI Taxonomy" id="759273"/>
    <lineage>
        <taxon>Eukaryota</taxon>
        <taxon>Fungi</taxon>
        <taxon>Dikarya</taxon>
        <taxon>Ascomycota</taxon>
        <taxon>Pezizomycotina</taxon>
        <taxon>Sordariomycetes</taxon>
        <taxon>Hypocreomycetidae</taxon>
        <taxon>Glomerellales</taxon>
        <taxon>Glomerellaceae</taxon>
        <taxon>Colletotrichum</taxon>
        <taxon>Colletotrichum destructivum species complex</taxon>
    </lineage>
</organism>
<gene>
    <name evidence="1" type="ORF">CH063_13368</name>
</gene>
<evidence type="ECO:0000313" key="2">
    <source>
        <dbReference type="Proteomes" id="UP000007174"/>
    </source>
</evidence>
<dbReference type="EMBL" id="CACQ02006354">
    <property type="protein sequence ID" value="CCF43764.1"/>
    <property type="molecule type" value="Genomic_DNA"/>
</dbReference>